<gene>
    <name evidence="2" type="ORF">NLI96_g490</name>
</gene>
<evidence type="ECO:0000256" key="1">
    <source>
        <dbReference type="SAM" id="MobiDB-lite"/>
    </source>
</evidence>
<dbReference type="Proteomes" id="UP001212997">
    <property type="component" value="Unassembled WGS sequence"/>
</dbReference>
<proteinExistence type="predicted"/>
<reference evidence="2" key="1">
    <citation type="submission" date="2022-07" db="EMBL/GenBank/DDBJ databases">
        <title>Genome Sequence of Physisporinus lineatus.</title>
        <authorList>
            <person name="Buettner E."/>
        </authorList>
    </citation>
    <scope>NUCLEOTIDE SEQUENCE</scope>
    <source>
        <strain evidence="2">VT162</strain>
    </source>
</reference>
<evidence type="ECO:0000313" key="2">
    <source>
        <dbReference type="EMBL" id="KAJ3491699.1"/>
    </source>
</evidence>
<feature type="compositionally biased region" description="Basic and acidic residues" evidence="1">
    <location>
        <begin position="29"/>
        <end position="38"/>
    </location>
</feature>
<comment type="caution">
    <text evidence="2">The sequence shown here is derived from an EMBL/GenBank/DDBJ whole genome shotgun (WGS) entry which is preliminary data.</text>
</comment>
<dbReference type="EMBL" id="JANAWD010000008">
    <property type="protein sequence ID" value="KAJ3491699.1"/>
    <property type="molecule type" value="Genomic_DNA"/>
</dbReference>
<accession>A0AAD5VGE5</accession>
<dbReference type="AlphaFoldDB" id="A0AAD5VGE5"/>
<keyword evidence="3" id="KW-1185">Reference proteome</keyword>
<protein>
    <submittedName>
        <fullName evidence="2">Uncharacterized protein</fullName>
    </submittedName>
</protein>
<organism evidence="2 3">
    <name type="scientific">Meripilus lineatus</name>
    <dbReference type="NCBI Taxonomy" id="2056292"/>
    <lineage>
        <taxon>Eukaryota</taxon>
        <taxon>Fungi</taxon>
        <taxon>Dikarya</taxon>
        <taxon>Basidiomycota</taxon>
        <taxon>Agaricomycotina</taxon>
        <taxon>Agaricomycetes</taxon>
        <taxon>Polyporales</taxon>
        <taxon>Meripilaceae</taxon>
        <taxon>Meripilus</taxon>
    </lineage>
</organism>
<feature type="region of interest" description="Disordered" evidence="1">
    <location>
        <begin position="1"/>
        <end position="48"/>
    </location>
</feature>
<feature type="compositionally biased region" description="Basic and acidic residues" evidence="1">
    <location>
        <begin position="67"/>
        <end position="82"/>
    </location>
</feature>
<feature type="compositionally biased region" description="Basic and acidic residues" evidence="1">
    <location>
        <begin position="116"/>
        <end position="128"/>
    </location>
</feature>
<feature type="region of interest" description="Disordered" evidence="1">
    <location>
        <begin position="67"/>
        <end position="143"/>
    </location>
</feature>
<sequence>MTPPTTDPMIGPMFIGFEDDEGGVGLGESDGRVGRDADDSVTSGVDNLEDKDWEIVGTTVADLSVDKPGCRVGDENERSREDEIGDVGVLDDRGSEGEGISADGSREGVLLGLEEGVEKGGVEEGVDKLEEEGGSDIDSATNL</sequence>
<name>A0AAD5VGE5_9APHY</name>
<evidence type="ECO:0000313" key="3">
    <source>
        <dbReference type="Proteomes" id="UP001212997"/>
    </source>
</evidence>